<sequence>MRLAPLVVSLQCKDITSFLVAQTFDKISCYFIFN</sequence>
<accession>A0A8S5RJM4</accession>
<name>A0A8S5RJM4_9VIRU</name>
<protein>
    <submittedName>
        <fullName evidence="1">Uncharacterized protein</fullName>
    </submittedName>
</protein>
<organism evidence="1">
    <name type="scientific">virus sp. ctDJ83</name>
    <dbReference type="NCBI Taxonomy" id="2827625"/>
    <lineage>
        <taxon>Viruses</taxon>
    </lineage>
</organism>
<reference evidence="1" key="1">
    <citation type="journal article" date="2021" name="Proc. Natl. Acad. Sci. U.S.A.">
        <title>A Catalog of Tens of Thousands of Viruses from Human Metagenomes Reveals Hidden Associations with Chronic Diseases.</title>
        <authorList>
            <person name="Tisza M.J."/>
            <person name="Buck C.B."/>
        </authorList>
    </citation>
    <scope>NUCLEOTIDE SEQUENCE</scope>
    <source>
        <strain evidence="1">CtDJ83</strain>
    </source>
</reference>
<dbReference type="EMBL" id="BK059107">
    <property type="protein sequence ID" value="DAE31379.1"/>
    <property type="molecule type" value="Genomic_DNA"/>
</dbReference>
<proteinExistence type="predicted"/>
<evidence type="ECO:0000313" key="1">
    <source>
        <dbReference type="EMBL" id="DAE31379.1"/>
    </source>
</evidence>